<dbReference type="Proteomes" id="UP001469553">
    <property type="component" value="Unassembled WGS sequence"/>
</dbReference>
<protein>
    <submittedName>
        <fullName evidence="1">Uncharacterized protein</fullName>
    </submittedName>
</protein>
<sequence length="88" mass="9881">DPGISIPCSILHLKHWHPSSIRLAPRFQLRGQLNNLPSQVKTLNLATPGGSSHNNLLVFPAHIPDYFADKICKTFHFWVFSVCGSNLY</sequence>
<keyword evidence="2" id="KW-1185">Reference proteome</keyword>
<accession>A0ABV0YUH3</accession>
<dbReference type="EMBL" id="JAHRIP010042273">
    <property type="protein sequence ID" value="MEQ2297337.1"/>
    <property type="molecule type" value="Genomic_DNA"/>
</dbReference>
<organism evidence="1 2">
    <name type="scientific">Ameca splendens</name>
    <dbReference type="NCBI Taxonomy" id="208324"/>
    <lineage>
        <taxon>Eukaryota</taxon>
        <taxon>Metazoa</taxon>
        <taxon>Chordata</taxon>
        <taxon>Craniata</taxon>
        <taxon>Vertebrata</taxon>
        <taxon>Euteleostomi</taxon>
        <taxon>Actinopterygii</taxon>
        <taxon>Neopterygii</taxon>
        <taxon>Teleostei</taxon>
        <taxon>Neoteleostei</taxon>
        <taxon>Acanthomorphata</taxon>
        <taxon>Ovalentaria</taxon>
        <taxon>Atherinomorphae</taxon>
        <taxon>Cyprinodontiformes</taxon>
        <taxon>Goodeidae</taxon>
        <taxon>Ameca</taxon>
    </lineage>
</organism>
<name>A0ABV0YUH3_9TELE</name>
<evidence type="ECO:0000313" key="2">
    <source>
        <dbReference type="Proteomes" id="UP001469553"/>
    </source>
</evidence>
<gene>
    <name evidence="1" type="ORF">AMECASPLE_033772</name>
</gene>
<proteinExistence type="predicted"/>
<evidence type="ECO:0000313" key="1">
    <source>
        <dbReference type="EMBL" id="MEQ2297337.1"/>
    </source>
</evidence>
<reference evidence="1 2" key="1">
    <citation type="submission" date="2021-06" db="EMBL/GenBank/DDBJ databases">
        <authorList>
            <person name="Palmer J.M."/>
        </authorList>
    </citation>
    <scope>NUCLEOTIDE SEQUENCE [LARGE SCALE GENOMIC DNA]</scope>
    <source>
        <strain evidence="1 2">AS_MEX2019</strain>
        <tissue evidence="1">Muscle</tissue>
    </source>
</reference>
<feature type="non-terminal residue" evidence="1">
    <location>
        <position position="1"/>
    </location>
</feature>
<comment type="caution">
    <text evidence="1">The sequence shown here is derived from an EMBL/GenBank/DDBJ whole genome shotgun (WGS) entry which is preliminary data.</text>
</comment>